<evidence type="ECO:0000313" key="2">
    <source>
        <dbReference type="EMBL" id="KAF5204734.1"/>
    </source>
</evidence>
<evidence type="ECO:0000256" key="1">
    <source>
        <dbReference type="SAM" id="MobiDB-lite"/>
    </source>
</evidence>
<evidence type="ECO:0008006" key="4">
    <source>
        <dbReference type="Google" id="ProtNLM"/>
    </source>
</evidence>
<protein>
    <recommendedName>
        <fullName evidence="4">DUF4283 domain-containing protein</fullName>
    </recommendedName>
</protein>
<proteinExistence type="predicted"/>
<dbReference type="Proteomes" id="UP000554482">
    <property type="component" value="Unassembled WGS sequence"/>
</dbReference>
<gene>
    <name evidence="2" type="ORF">FRX31_005679</name>
</gene>
<dbReference type="AlphaFoldDB" id="A0A7J6X4W8"/>
<evidence type="ECO:0000313" key="3">
    <source>
        <dbReference type="Proteomes" id="UP000554482"/>
    </source>
</evidence>
<dbReference type="OrthoDB" id="2011495at2759"/>
<feature type="region of interest" description="Disordered" evidence="1">
    <location>
        <begin position="385"/>
        <end position="413"/>
    </location>
</feature>
<organism evidence="2 3">
    <name type="scientific">Thalictrum thalictroides</name>
    <name type="common">Rue-anemone</name>
    <name type="synonym">Anemone thalictroides</name>
    <dbReference type="NCBI Taxonomy" id="46969"/>
    <lineage>
        <taxon>Eukaryota</taxon>
        <taxon>Viridiplantae</taxon>
        <taxon>Streptophyta</taxon>
        <taxon>Embryophyta</taxon>
        <taxon>Tracheophyta</taxon>
        <taxon>Spermatophyta</taxon>
        <taxon>Magnoliopsida</taxon>
        <taxon>Ranunculales</taxon>
        <taxon>Ranunculaceae</taxon>
        <taxon>Thalictroideae</taxon>
        <taxon>Thalictrum</taxon>
    </lineage>
</organism>
<comment type="caution">
    <text evidence="2">The sequence shown here is derived from an EMBL/GenBank/DDBJ whole genome shotgun (WGS) entry which is preliminary data.</text>
</comment>
<reference evidence="2 3" key="1">
    <citation type="submission" date="2020-06" db="EMBL/GenBank/DDBJ databases">
        <title>Transcriptomic and genomic resources for Thalictrum thalictroides and T. hernandezii: Facilitating candidate gene discovery in an emerging model plant lineage.</title>
        <authorList>
            <person name="Arias T."/>
            <person name="Riano-Pachon D.M."/>
            <person name="Di Stilio V.S."/>
        </authorList>
    </citation>
    <scope>NUCLEOTIDE SEQUENCE [LARGE SCALE GENOMIC DNA]</scope>
    <source>
        <strain evidence="3">cv. WT478/WT964</strain>
        <tissue evidence="2">Leaves</tissue>
    </source>
</reference>
<accession>A0A7J6X4W8</accession>
<dbReference type="EMBL" id="JABWDY010005040">
    <property type="protein sequence ID" value="KAF5204734.1"/>
    <property type="molecule type" value="Genomic_DNA"/>
</dbReference>
<name>A0A7J6X4W8_THATH</name>
<sequence length="722" mass="81060">MAVFSREVIKVEGKSLEVGLVSSKKKGEVFCFIEKGRKTFKATSSEGGGRWTGRFLCEASAGFNRARNYHDSEASILACIKSNQNGFYIEFTFFVKHSSGRPKRICVPAGIDKGGWADVGIACLALFDPNLRDFSANDSQSFRIDAKEKISVNQNAGSIKMARPDLMKVIIEKEGISHRLVMESNTGIHNISWWKSAVICTPSWKLKSWWPILGEIQHIFGEMSLTALETGEAIAFMQTPEDAMKLSNFKPLKWGGMEINFRRWTPEFNTISTPFCKSKFVWVKLLGIPLHLKKREYVERLVKGYGTAIEIDLESLKISSAVAKVKVMDPRCEAIPRFVNLEERGYEYSIFIDIEIEQSLVTTIPDEETSMCGERAPVRAVANNGEAVSDEGSSVQRWRPMSKGQGGAPDQNPPCIDVGHVATQERVFLKSLKVDEDNTVGPQTALDLSFQIPSYADVARKGKWVPPIVDNTIAKPSIFSPLESIAEEEAQTVSEKGLVQDGFEKYQGPHYKKKKWTKFPLSHGVQSPSLVLSKRILNIQAEKKKREQTFRVVKRILQRNDYSAHSSQSSSSIDRVVDSQLEPKCGASPEFLGDNSDSPLSNNDLEMLHDTPTVSDLPPPGFEGRPISNKEDFEETQQSIPQEFHNKEQFFLWIDKFLEPVAFKLGLTSNRGENFVRHCFHAIGESKLEAENSNATDDDAREVENYKNSNLVIRDDMFSNDD</sequence>
<keyword evidence="3" id="KW-1185">Reference proteome</keyword>